<dbReference type="SMART" id="SM00644">
    <property type="entry name" value="Ami_2"/>
    <property type="match status" value="1"/>
</dbReference>
<dbReference type="InterPro" id="IPR006619">
    <property type="entry name" value="PGRP_domain_met/bac"/>
</dbReference>
<dbReference type="SMART" id="SM00701">
    <property type="entry name" value="PGRP"/>
    <property type="match status" value="1"/>
</dbReference>
<dbReference type="CDD" id="cd06583">
    <property type="entry name" value="PGRP"/>
    <property type="match status" value="1"/>
</dbReference>
<dbReference type="InterPro" id="IPR015510">
    <property type="entry name" value="PGRP"/>
</dbReference>
<dbReference type="Gene3D" id="3.40.80.10">
    <property type="entry name" value="Peptidoglycan recognition protein-like"/>
    <property type="match status" value="1"/>
</dbReference>
<sequence>MRRPRLSRSRPRPSIVLASVAAAIVASPFAVVIAGSDPRPTDRHREIPTTTIDELGLADVPSAVLDIAESGLAAAGIRLPEPDPRVPLPEADDRPVGAAVKHIVGDKPLKMVALTWDRAIDASMLLRAKHSDGSWGDWTKLEPVDNPRAPSPEHPTGTEPVWVGDAREVQVAVTDDGLAIPAAQAPGGGLVEWGIGTASAVVEKLLTSAMSAMTATLVSPESLLSLGSSLLTPLLGGPSVVARAQWGADESIRCSQPTYSPAARAAIVHHTAGSNDYTPEQSAEIVRGIYAYHARTLNWCDIGYNVLVDKYGQIFEGAFGGLDRNVEGTHTGGFNKATVGVSMIGNLDQVAPTPAMISSVARFLRWRLGKAGVNGLGSAQLTAEPFTDSKFPAGAVTSLPAISGHRDYNNTSCPGELGYGALTAIRSMAN</sequence>
<comment type="caution">
    <text evidence="4">The sequence shown here is derived from an EMBL/GenBank/DDBJ whole genome shotgun (WGS) entry which is preliminary data.</text>
</comment>
<dbReference type="InterPro" id="IPR002502">
    <property type="entry name" value="Amidase_domain"/>
</dbReference>
<evidence type="ECO:0000313" key="5">
    <source>
        <dbReference type="Proteomes" id="UP000602395"/>
    </source>
</evidence>
<dbReference type="PANTHER" id="PTHR11022">
    <property type="entry name" value="PEPTIDOGLYCAN RECOGNITION PROTEIN"/>
    <property type="match status" value="1"/>
</dbReference>
<dbReference type="SUPFAM" id="SSF55846">
    <property type="entry name" value="N-acetylmuramoyl-L-alanine amidase-like"/>
    <property type="match status" value="1"/>
</dbReference>
<evidence type="ECO:0000259" key="2">
    <source>
        <dbReference type="SMART" id="SM00644"/>
    </source>
</evidence>
<dbReference type="PANTHER" id="PTHR11022:SF41">
    <property type="entry name" value="PEPTIDOGLYCAN-RECOGNITION PROTEIN LC-RELATED"/>
    <property type="match status" value="1"/>
</dbReference>
<evidence type="ECO:0000313" key="4">
    <source>
        <dbReference type="EMBL" id="MBD1320310.1"/>
    </source>
</evidence>
<organism evidence="4 5">
    <name type="scientific">Gordonia hankookensis</name>
    <dbReference type="NCBI Taxonomy" id="589403"/>
    <lineage>
        <taxon>Bacteria</taxon>
        <taxon>Bacillati</taxon>
        <taxon>Actinomycetota</taxon>
        <taxon>Actinomycetes</taxon>
        <taxon>Mycobacteriales</taxon>
        <taxon>Gordoniaceae</taxon>
        <taxon>Gordonia</taxon>
    </lineage>
</organism>
<feature type="domain" description="Peptidoglycan recognition protein family" evidence="3">
    <location>
        <begin position="238"/>
        <end position="382"/>
    </location>
</feature>
<feature type="domain" description="N-acetylmuramoyl-L-alanine amidase" evidence="2">
    <location>
        <begin position="251"/>
        <end position="415"/>
    </location>
</feature>
<protein>
    <submittedName>
        <fullName evidence="4">Peptidoglycan recognition protein</fullName>
    </submittedName>
</protein>
<keyword evidence="5" id="KW-1185">Reference proteome</keyword>
<evidence type="ECO:0000256" key="1">
    <source>
        <dbReference type="ARBA" id="ARBA00007553"/>
    </source>
</evidence>
<dbReference type="Proteomes" id="UP000602395">
    <property type="component" value="Unassembled WGS sequence"/>
</dbReference>
<reference evidence="4 5" key="1">
    <citation type="submission" date="2020-09" db="EMBL/GenBank/DDBJ databases">
        <title>Novel species in genus Gordonia.</title>
        <authorList>
            <person name="Zhang G."/>
        </authorList>
    </citation>
    <scope>NUCLEOTIDE SEQUENCE [LARGE SCALE GENOMIC DNA]</scope>
    <source>
        <strain evidence="4 5">ON-33</strain>
    </source>
</reference>
<dbReference type="InterPro" id="IPR036505">
    <property type="entry name" value="Amidase/PGRP_sf"/>
</dbReference>
<gene>
    <name evidence="4" type="ORF">IDF66_12015</name>
</gene>
<comment type="similarity">
    <text evidence="1">Belongs to the N-acetylmuramoyl-L-alanine amidase 2 family.</text>
</comment>
<accession>A0ABR7WCG4</accession>
<evidence type="ECO:0000259" key="3">
    <source>
        <dbReference type="SMART" id="SM00701"/>
    </source>
</evidence>
<dbReference type="Pfam" id="PF01510">
    <property type="entry name" value="Amidase_2"/>
    <property type="match status" value="1"/>
</dbReference>
<name>A0ABR7WCG4_9ACTN</name>
<proteinExistence type="inferred from homology"/>
<dbReference type="EMBL" id="JACWMS010000002">
    <property type="protein sequence ID" value="MBD1320310.1"/>
    <property type="molecule type" value="Genomic_DNA"/>
</dbReference>